<reference evidence="2" key="1">
    <citation type="submission" date="2014-09" db="EMBL/GenBank/DDBJ databases">
        <title>Genome sequence of the luminous mushroom Mycena chlorophos for searching fungal bioluminescence genes.</title>
        <authorList>
            <person name="Tanaka Y."/>
            <person name="Kasuga D."/>
            <person name="Oba Y."/>
            <person name="Hase S."/>
            <person name="Sato K."/>
            <person name="Oba Y."/>
            <person name="Sakakibara Y."/>
        </authorList>
    </citation>
    <scope>NUCLEOTIDE SEQUENCE</scope>
</reference>
<evidence type="ECO:0000313" key="3">
    <source>
        <dbReference type="Proteomes" id="UP000815677"/>
    </source>
</evidence>
<dbReference type="Proteomes" id="UP000815677">
    <property type="component" value="Unassembled WGS sequence"/>
</dbReference>
<evidence type="ECO:0000256" key="1">
    <source>
        <dbReference type="SAM" id="MobiDB-lite"/>
    </source>
</evidence>
<accession>A0ABQ0KZA8</accession>
<feature type="non-terminal residue" evidence="2">
    <location>
        <position position="1"/>
    </location>
</feature>
<proteinExistence type="predicted"/>
<dbReference type="EMBL" id="DF839599">
    <property type="protein sequence ID" value="GAT44255.1"/>
    <property type="molecule type" value="Genomic_DNA"/>
</dbReference>
<name>A0ABQ0KZA8_MYCCL</name>
<sequence length="191" mass="21468">RGGPTPSPEINETSEDVNEPEKKVRISLHFKLQGFADRVQLKSAEKEPNSAGPAPARDATALPNPSGGSQEETLVDFLRTLEVDLSQHIELFRANDITSIGDLRQYVGFRDGNLKRRLFEMFWDPFHRSIAGANIQRKHILTGFEWEDAMAGEARKGDETGLKQAEIYALINGIRVLKQRQLEEQNTIAEN</sequence>
<feature type="region of interest" description="Disordered" evidence="1">
    <location>
        <begin position="41"/>
        <end position="70"/>
    </location>
</feature>
<evidence type="ECO:0000313" key="2">
    <source>
        <dbReference type="EMBL" id="GAT44255.1"/>
    </source>
</evidence>
<keyword evidence="3" id="KW-1185">Reference proteome</keyword>
<feature type="region of interest" description="Disordered" evidence="1">
    <location>
        <begin position="1"/>
        <end position="22"/>
    </location>
</feature>
<gene>
    <name evidence="2" type="ORF">MCHLO_01893</name>
</gene>
<organism evidence="2 3">
    <name type="scientific">Mycena chlorophos</name>
    <name type="common">Agaric fungus</name>
    <name type="synonym">Agaricus chlorophos</name>
    <dbReference type="NCBI Taxonomy" id="658473"/>
    <lineage>
        <taxon>Eukaryota</taxon>
        <taxon>Fungi</taxon>
        <taxon>Dikarya</taxon>
        <taxon>Basidiomycota</taxon>
        <taxon>Agaricomycotina</taxon>
        <taxon>Agaricomycetes</taxon>
        <taxon>Agaricomycetidae</taxon>
        <taxon>Agaricales</taxon>
        <taxon>Marasmiineae</taxon>
        <taxon>Mycenaceae</taxon>
        <taxon>Mycena</taxon>
    </lineage>
</organism>
<protein>
    <submittedName>
        <fullName evidence="2">Uncharacterized protein</fullName>
    </submittedName>
</protein>